<feature type="transmembrane region" description="Helical" evidence="1">
    <location>
        <begin position="36"/>
        <end position="59"/>
    </location>
</feature>
<dbReference type="InterPro" id="IPR025618">
    <property type="entry name" value="YtpI"/>
</dbReference>
<organism evidence="2 3">
    <name type="scientific">Paenibacillus contaminans</name>
    <dbReference type="NCBI Taxonomy" id="450362"/>
    <lineage>
        <taxon>Bacteria</taxon>
        <taxon>Bacillati</taxon>
        <taxon>Bacillota</taxon>
        <taxon>Bacilli</taxon>
        <taxon>Bacillales</taxon>
        <taxon>Paenibacillaceae</taxon>
        <taxon>Paenibacillus</taxon>
    </lineage>
</organism>
<dbReference type="EMBL" id="QMFB01000002">
    <property type="protein sequence ID" value="RAV22183.1"/>
    <property type="molecule type" value="Genomic_DNA"/>
</dbReference>
<keyword evidence="1" id="KW-1133">Transmembrane helix</keyword>
<evidence type="ECO:0000313" key="3">
    <source>
        <dbReference type="Proteomes" id="UP000250369"/>
    </source>
</evidence>
<proteinExistence type="predicted"/>
<keyword evidence="1" id="KW-0812">Transmembrane</keyword>
<keyword evidence="1" id="KW-0472">Membrane</keyword>
<keyword evidence="3" id="KW-1185">Reference proteome</keyword>
<sequence>MAWYQYALTVLIVASLGFSVFYSFRYRLHKEPQARGLYAARMNISMGMLLILLSLVQLFQFEMNTVRLVIGALLLLLGLFNLFAGLRNHSRFRFQQR</sequence>
<feature type="transmembrane region" description="Helical" evidence="1">
    <location>
        <begin position="65"/>
        <end position="86"/>
    </location>
</feature>
<gene>
    <name evidence="2" type="ORF">DQG23_04310</name>
</gene>
<evidence type="ECO:0000313" key="2">
    <source>
        <dbReference type="EMBL" id="RAV22183.1"/>
    </source>
</evidence>
<feature type="transmembrane region" description="Helical" evidence="1">
    <location>
        <begin position="6"/>
        <end position="24"/>
    </location>
</feature>
<dbReference type="OrthoDB" id="2990512at2"/>
<reference evidence="2 3" key="1">
    <citation type="journal article" date="2009" name="Int. J. Syst. Evol. Microbiol.">
        <title>Paenibacillus contaminans sp. nov., isolated from a contaminated laboratory plate.</title>
        <authorList>
            <person name="Chou J.H."/>
            <person name="Lee J.H."/>
            <person name="Lin M.C."/>
            <person name="Chang P.S."/>
            <person name="Arun A.B."/>
            <person name="Young C.C."/>
            <person name="Chen W.M."/>
        </authorList>
    </citation>
    <scope>NUCLEOTIDE SEQUENCE [LARGE SCALE GENOMIC DNA]</scope>
    <source>
        <strain evidence="2 3">CKOBP-6</strain>
    </source>
</reference>
<name>A0A329MTZ9_9BACL</name>
<dbReference type="Proteomes" id="UP000250369">
    <property type="component" value="Unassembled WGS sequence"/>
</dbReference>
<evidence type="ECO:0000256" key="1">
    <source>
        <dbReference type="SAM" id="Phobius"/>
    </source>
</evidence>
<accession>A0A329MTZ9</accession>
<dbReference type="AlphaFoldDB" id="A0A329MTZ9"/>
<dbReference type="Pfam" id="PF14007">
    <property type="entry name" value="YtpI"/>
    <property type="match status" value="1"/>
</dbReference>
<dbReference type="RefSeq" id="WP_113030003.1">
    <property type="nucleotide sequence ID" value="NZ_QMFB01000002.1"/>
</dbReference>
<protein>
    <recommendedName>
        <fullName evidence="4">YtpI-like protein</fullName>
    </recommendedName>
</protein>
<comment type="caution">
    <text evidence="2">The sequence shown here is derived from an EMBL/GenBank/DDBJ whole genome shotgun (WGS) entry which is preliminary data.</text>
</comment>
<evidence type="ECO:0008006" key="4">
    <source>
        <dbReference type="Google" id="ProtNLM"/>
    </source>
</evidence>